<evidence type="ECO:0000313" key="2">
    <source>
        <dbReference type="Proteomes" id="UP000886653"/>
    </source>
</evidence>
<reference evidence="1" key="1">
    <citation type="submission" date="2013-11" db="EMBL/GenBank/DDBJ databases">
        <title>Genome sequence of the fusiform rust pathogen reveals effectors for host alternation and coevolution with pine.</title>
        <authorList>
            <consortium name="DOE Joint Genome Institute"/>
            <person name="Smith K."/>
            <person name="Pendleton A."/>
            <person name="Kubisiak T."/>
            <person name="Anderson C."/>
            <person name="Salamov A."/>
            <person name="Aerts A."/>
            <person name="Riley R."/>
            <person name="Clum A."/>
            <person name="Lindquist E."/>
            <person name="Ence D."/>
            <person name="Campbell M."/>
            <person name="Kronenberg Z."/>
            <person name="Feau N."/>
            <person name="Dhillon B."/>
            <person name="Hamelin R."/>
            <person name="Burleigh J."/>
            <person name="Smith J."/>
            <person name="Yandell M."/>
            <person name="Nelson C."/>
            <person name="Grigoriev I."/>
            <person name="Davis J."/>
        </authorList>
    </citation>
    <scope>NUCLEOTIDE SEQUENCE</scope>
    <source>
        <strain evidence="1">G11</strain>
    </source>
</reference>
<evidence type="ECO:0000313" key="1">
    <source>
        <dbReference type="EMBL" id="KAG0146268.1"/>
    </source>
</evidence>
<name>A0A9P6NLL7_9BASI</name>
<sequence>MIAFACIRCHSGMQLQNSLQQVHRKSLIACGVTEKINGFLKVLGLTLSQRAANEALNTLKEQTEDKIKSVAAETHKF</sequence>
<dbReference type="Proteomes" id="UP000886653">
    <property type="component" value="Unassembled WGS sequence"/>
</dbReference>
<dbReference type="AlphaFoldDB" id="A0A9P6NLL7"/>
<organism evidence="1 2">
    <name type="scientific">Cronartium quercuum f. sp. fusiforme G11</name>
    <dbReference type="NCBI Taxonomy" id="708437"/>
    <lineage>
        <taxon>Eukaryota</taxon>
        <taxon>Fungi</taxon>
        <taxon>Dikarya</taxon>
        <taxon>Basidiomycota</taxon>
        <taxon>Pucciniomycotina</taxon>
        <taxon>Pucciniomycetes</taxon>
        <taxon>Pucciniales</taxon>
        <taxon>Coleosporiaceae</taxon>
        <taxon>Cronartium</taxon>
    </lineage>
</organism>
<accession>A0A9P6NLL7</accession>
<comment type="caution">
    <text evidence="1">The sequence shown here is derived from an EMBL/GenBank/DDBJ whole genome shotgun (WGS) entry which is preliminary data.</text>
</comment>
<gene>
    <name evidence="1" type="ORF">CROQUDRAFT_702954</name>
</gene>
<proteinExistence type="predicted"/>
<protein>
    <submittedName>
        <fullName evidence="1">Uncharacterized protein</fullName>
    </submittedName>
</protein>
<keyword evidence="2" id="KW-1185">Reference proteome</keyword>
<dbReference type="EMBL" id="MU167263">
    <property type="protein sequence ID" value="KAG0146268.1"/>
    <property type="molecule type" value="Genomic_DNA"/>
</dbReference>
<dbReference type="OrthoDB" id="2505302at2759"/>